<dbReference type="PROSITE" id="PS00061">
    <property type="entry name" value="ADH_SHORT"/>
    <property type="match status" value="1"/>
</dbReference>
<dbReference type="PANTHER" id="PTHR24321">
    <property type="entry name" value="DEHYDROGENASES, SHORT CHAIN"/>
    <property type="match status" value="1"/>
</dbReference>
<comment type="similarity">
    <text evidence="1">Belongs to the short-chain dehydrogenases/reductases (SDR) family.</text>
</comment>
<name>A0AAW2YMB2_9EUKA</name>
<comment type="caution">
    <text evidence="3">The sequence shown here is derived from an EMBL/GenBank/DDBJ whole genome shotgun (WGS) entry which is preliminary data.</text>
</comment>
<reference evidence="3 4" key="1">
    <citation type="submission" date="2024-03" db="EMBL/GenBank/DDBJ databases">
        <title>The Acrasis kona genome and developmental transcriptomes reveal deep origins of eukaryotic multicellular pathways.</title>
        <authorList>
            <person name="Sheikh S."/>
            <person name="Fu C.-J."/>
            <person name="Brown M.W."/>
            <person name="Baldauf S.L."/>
        </authorList>
    </citation>
    <scope>NUCLEOTIDE SEQUENCE [LARGE SCALE GENOMIC DNA]</scope>
    <source>
        <strain evidence="3 4">ATCC MYA-3509</strain>
    </source>
</reference>
<proteinExistence type="inferred from homology"/>
<accession>A0AAW2YMB2</accession>
<dbReference type="GO" id="GO:0016491">
    <property type="term" value="F:oxidoreductase activity"/>
    <property type="evidence" value="ECO:0007669"/>
    <property type="project" value="UniProtKB-KW"/>
</dbReference>
<keyword evidence="2" id="KW-0560">Oxidoreductase</keyword>
<dbReference type="FunFam" id="3.40.50.720:FF:000084">
    <property type="entry name" value="Short-chain dehydrogenase reductase"/>
    <property type="match status" value="1"/>
</dbReference>
<dbReference type="EMBL" id="JAOPGA020000323">
    <property type="protein sequence ID" value="KAL0478179.1"/>
    <property type="molecule type" value="Genomic_DNA"/>
</dbReference>
<evidence type="ECO:0000313" key="4">
    <source>
        <dbReference type="Proteomes" id="UP001431209"/>
    </source>
</evidence>
<sequence length="247" mass="27101">MSKVSIVTGGAGLIGRTVASKLLAEGHRVVIADNNTEKGLQIQKAINNANLKFINTDISNEESVKSMIEETVSRFGTITCLINNGALANPYFQSGEKFEDVSVEEWNKFLNVNLTSVFLCTKYALPTLRKSKQSSIINISSTRYLMSEKNTEGYAATKGGVVSMTHSLANSLSPDIRVNCISPGWIADENEELRSEDHEQHLVGRVGIPNDIAQMVLFLSDEQKSGFVTGQNFVIDGGMTKKMIYKE</sequence>
<protein>
    <submittedName>
        <fullName evidence="3">Oxidoreductase</fullName>
    </submittedName>
</protein>
<evidence type="ECO:0000313" key="3">
    <source>
        <dbReference type="EMBL" id="KAL0478179.1"/>
    </source>
</evidence>
<evidence type="ECO:0000256" key="1">
    <source>
        <dbReference type="ARBA" id="ARBA00006484"/>
    </source>
</evidence>
<evidence type="ECO:0000256" key="2">
    <source>
        <dbReference type="ARBA" id="ARBA00023002"/>
    </source>
</evidence>
<dbReference type="PRINTS" id="PR00081">
    <property type="entry name" value="GDHRDH"/>
</dbReference>
<gene>
    <name evidence="3" type="ORF">AKO1_008468</name>
</gene>
<keyword evidence="4" id="KW-1185">Reference proteome</keyword>
<dbReference type="Proteomes" id="UP001431209">
    <property type="component" value="Unassembled WGS sequence"/>
</dbReference>
<dbReference type="Gene3D" id="3.40.50.720">
    <property type="entry name" value="NAD(P)-binding Rossmann-like Domain"/>
    <property type="match status" value="1"/>
</dbReference>
<dbReference type="SUPFAM" id="SSF51735">
    <property type="entry name" value="NAD(P)-binding Rossmann-fold domains"/>
    <property type="match status" value="1"/>
</dbReference>
<dbReference type="InterPro" id="IPR002347">
    <property type="entry name" value="SDR_fam"/>
</dbReference>
<dbReference type="InterPro" id="IPR036291">
    <property type="entry name" value="NAD(P)-bd_dom_sf"/>
</dbReference>
<dbReference type="InterPro" id="IPR020904">
    <property type="entry name" value="Sc_DH/Rdtase_CS"/>
</dbReference>
<dbReference type="AlphaFoldDB" id="A0AAW2YMB2"/>
<dbReference type="PANTHER" id="PTHR24321:SF8">
    <property type="entry name" value="ESTRADIOL 17-BETA-DEHYDROGENASE 8-RELATED"/>
    <property type="match status" value="1"/>
</dbReference>
<dbReference type="PRINTS" id="PR00080">
    <property type="entry name" value="SDRFAMILY"/>
</dbReference>
<organism evidence="3 4">
    <name type="scientific">Acrasis kona</name>
    <dbReference type="NCBI Taxonomy" id="1008807"/>
    <lineage>
        <taxon>Eukaryota</taxon>
        <taxon>Discoba</taxon>
        <taxon>Heterolobosea</taxon>
        <taxon>Tetramitia</taxon>
        <taxon>Eutetramitia</taxon>
        <taxon>Acrasidae</taxon>
        <taxon>Acrasis</taxon>
    </lineage>
</organism>
<dbReference type="Pfam" id="PF13561">
    <property type="entry name" value="adh_short_C2"/>
    <property type="match status" value="1"/>
</dbReference>